<dbReference type="Proteomes" id="UP001220324">
    <property type="component" value="Unassembled WGS sequence"/>
</dbReference>
<name>A0AAD6D718_9EURO</name>
<sequence>MILFGLLPLLAIAPVTLAEVEPAAPAITNAPQLIHARADLTYWQNWASIGGTYLTGFADLAGAIATIVSAKSSAKSCATTLGQVEAKRDLEGPIGVEAMALSIVADGYNQTGDWLYHADGNITFDGFFSNGQVRIHDLYIAGNYTGAHISYEDSVVAAETDLYKRTTWSHKSVVLEYHSYKGVCKTRLTKAQLKEAAEVQLHTMSSNRDKCSCWTYTGGHGWYGEVKIMEVYDGDDYSASCYNTACNAT</sequence>
<keyword evidence="3" id="KW-1185">Reference proteome</keyword>
<gene>
    <name evidence="2" type="ORF">N7494_001022</name>
</gene>
<comment type="caution">
    <text evidence="2">The sequence shown here is derived from an EMBL/GenBank/DDBJ whole genome shotgun (WGS) entry which is preliminary data.</text>
</comment>
<evidence type="ECO:0000256" key="1">
    <source>
        <dbReference type="SAM" id="SignalP"/>
    </source>
</evidence>
<dbReference type="AlphaFoldDB" id="A0AAD6D718"/>
<accession>A0AAD6D718</accession>
<evidence type="ECO:0000313" key="3">
    <source>
        <dbReference type="Proteomes" id="UP001220324"/>
    </source>
</evidence>
<keyword evidence="1" id="KW-0732">Signal</keyword>
<proteinExistence type="predicted"/>
<dbReference type="EMBL" id="JAQIZZ010000001">
    <property type="protein sequence ID" value="KAJ5557107.1"/>
    <property type="molecule type" value="Genomic_DNA"/>
</dbReference>
<reference evidence="2 3" key="1">
    <citation type="journal article" date="2023" name="IMA Fungus">
        <title>Comparative genomic study of the Penicillium genus elucidates a diverse pangenome and 15 lateral gene transfer events.</title>
        <authorList>
            <person name="Petersen C."/>
            <person name="Sorensen T."/>
            <person name="Nielsen M.R."/>
            <person name="Sondergaard T.E."/>
            <person name="Sorensen J.L."/>
            <person name="Fitzpatrick D.A."/>
            <person name="Frisvad J.C."/>
            <person name="Nielsen K.L."/>
        </authorList>
    </citation>
    <scope>NUCLEOTIDE SEQUENCE [LARGE SCALE GENOMIC DNA]</scope>
    <source>
        <strain evidence="2 3">IBT 35679</strain>
    </source>
</reference>
<evidence type="ECO:0000313" key="2">
    <source>
        <dbReference type="EMBL" id="KAJ5557107.1"/>
    </source>
</evidence>
<feature type="chain" id="PRO_5041986733" evidence="1">
    <location>
        <begin position="19"/>
        <end position="249"/>
    </location>
</feature>
<feature type="signal peptide" evidence="1">
    <location>
        <begin position="1"/>
        <end position="18"/>
    </location>
</feature>
<organism evidence="2 3">
    <name type="scientific">Penicillium frequentans</name>
    <dbReference type="NCBI Taxonomy" id="3151616"/>
    <lineage>
        <taxon>Eukaryota</taxon>
        <taxon>Fungi</taxon>
        <taxon>Dikarya</taxon>
        <taxon>Ascomycota</taxon>
        <taxon>Pezizomycotina</taxon>
        <taxon>Eurotiomycetes</taxon>
        <taxon>Eurotiomycetidae</taxon>
        <taxon>Eurotiales</taxon>
        <taxon>Aspergillaceae</taxon>
        <taxon>Penicillium</taxon>
    </lineage>
</organism>
<protein>
    <submittedName>
        <fullName evidence="2">Uncharacterized protein</fullName>
    </submittedName>
</protein>